<accession>N6TFS3</accession>
<protein>
    <submittedName>
        <fullName evidence="3 4">Uncharacterized protein</fullName>
    </submittedName>
</protein>
<dbReference type="HOGENOM" id="CLU_1385468_0_0_1"/>
<dbReference type="OrthoDB" id="7679868at2759"/>
<name>N6TFS3_DENPD</name>
<keyword evidence="2" id="KW-0732">Signal</keyword>
<keyword evidence="1" id="KW-0472">Membrane</keyword>
<keyword evidence="1" id="KW-1133">Transmembrane helix</keyword>
<feature type="signal peptide" evidence="2">
    <location>
        <begin position="1"/>
        <end position="19"/>
    </location>
</feature>
<dbReference type="Proteomes" id="UP000019118">
    <property type="component" value="Unassembled WGS sequence"/>
</dbReference>
<feature type="chain" id="PRO_5010971766" evidence="2">
    <location>
        <begin position="20"/>
        <end position="197"/>
    </location>
</feature>
<evidence type="ECO:0000256" key="1">
    <source>
        <dbReference type="SAM" id="Phobius"/>
    </source>
</evidence>
<evidence type="ECO:0000313" key="4">
    <source>
        <dbReference type="EnsemblMetazoa" id="XP_019756652.1"/>
    </source>
</evidence>
<evidence type="ECO:0000313" key="5">
    <source>
        <dbReference type="Proteomes" id="UP000019118"/>
    </source>
</evidence>
<evidence type="ECO:0000313" key="3">
    <source>
        <dbReference type="EMBL" id="ENN79229.1"/>
    </source>
</evidence>
<dbReference type="EnsemblMetazoa" id="XM_019901093.1">
    <property type="protein sequence ID" value="XP_019756652.1"/>
    <property type="gene ID" value="LOC109535218"/>
</dbReference>
<dbReference type="KEGG" id="dpa:109535218"/>
<keyword evidence="1" id="KW-0812">Transmembrane</keyword>
<proteinExistence type="predicted"/>
<feature type="transmembrane region" description="Helical" evidence="1">
    <location>
        <begin position="109"/>
        <end position="134"/>
    </location>
</feature>
<sequence>MIKLARVGLLVSIFVLANCDNSDKISYEEAKLSNYLKELEETPAVSLVGDYVVLQKKEGRANQEESDLSEDLLSRCARFLASRELVINMPESEGRDLFSGSRSKKIRRILLPLLLLLKLKAAIILPIVLSAIALLSLKGFGLSLAALAVAGTTALKNLLEHAGSKVSYEVVPTPVGHWSRSGALDDSLVNAYEYQAI</sequence>
<feature type="non-terminal residue" evidence="3">
    <location>
        <position position="1"/>
    </location>
</feature>
<reference evidence="3 5" key="1">
    <citation type="journal article" date="2013" name="Genome Biol.">
        <title>Draft genome of the mountain pine beetle, Dendroctonus ponderosae Hopkins, a major forest pest.</title>
        <authorList>
            <person name="Keeling C.I."/>
            <person name="Yuen M.M."/>
            <person name="Liao N.Y."/>
            <person name="Docking T.R."/>
            <person name="Chan S.K."/>
            <person name="Taylor G.A."/>
            <person name="Palmquist D.L."/>
            <person name="Jackman S.D."/>
            <person name="Nguyen A."/>
            <person name="Li M."/>
            <person name="Henderson H."/>
            <person name="Janes J.K."/>
            <person name="Zhao Y."/>
            <person name="Pandoh P."/>
            <person name="Moore R."/>
            <person name="Sperling F.A."/>
            <person name="Huber D.P."/>
            <person name="Birol I."/>
            <person name="Jones S.J."/>
            <person name="Bohlmann J."/>
        </authorList>
    </citation>
    <scope>NUCLEOTIDE SEQUENCE</scope>
</reference>
<keyword evidence="5" id="KW-1185">Reference proteome</keyword>
<dbReference type="PANTHER" id="PTHR21879:SF22">
    <property type="entry name" value="FI03362P-RELATED"/>
    <property type="match status" value="1"/>
</dbReference>
<dbReference type="InterPro" id="IPR012464">
    <property type="entry name" value="DUF1676"/>
</dbReference>
<dbReference type="EMBL" id="KB740735">
    <property type="protein sequence ID" value="ENN79229.1"/>
    <property type="molecule type" value="Genomic_DNA"/>
</dbReference>
<reference evidence="4" key="2">
    <citation type="submission" date="2024-08" db="UniProtKB">
        <authorList>
            <consortium name="EnsemblMetazoa"/>
        </authorList>
    </citation>
    <scope>IDENTIFICATION</scope>
</reference>
<gene>
    <name evidence="4" type="primary">109535218</name>
    <name evidence="3" type="ORF">YQE_04413</name>
</gene>
<dbReference type="PANTHER" id="PTHR21879">
    <property type="entry name" value="FI03362P-RELATED-RELATED"/>
    <property type="match status" value="1"/>
</dbReference>
<dbReference type="OMA" id="YTGRAME"/>
<dbReference type="Pfam" id="PF07898">
    <property type="entry name" value="DUF1676"/>
    <property type="match status" value="1"/>
</dbReference>
<evidence type="ECO:0000256" key="2">
    <source>
        <dbReference type="SAM" id="SignalP"/>
    </source>
</evidence>
<organism evidence="3">
    <name type="scientific">Dendroctonus ponderosae</name>
    <name type="common">Mountain pine beetle</name>
    <dbReference type="NCBI Taxonomy" id="77166"/>
    <lineage>
        <taxon>Eukaryota</taxon>
        <taxon>Metazoa</taxon>
        <taxon>Ecdysozoa</taxon>
        <taxon>Arthropoda</taxon>
        <taxon>Hexapoda</taxon>
        <taxon>Insecta</taxon>
        <taxon>Pterygota</taxon>
        <taxon>Neoptera</taxon>
        <taxon>Endopterygota</taxon>
        <taxon>Coleoptera</taxon>
        <taxon>Polyphaga</taxon>
        <taxon>Cucujiformia</taxon>
        <taxon>Curculionidae</taxon>
        <taxon>Scolytinae</taxon>
        <taxon>Dendroctonus</taxon>
    </lineage>
</organism>
<dbReference type="AlphaFoldDB" id="N6TFS3"/>
<dbReference type="GO" id="GO:0016020">
    <property type="term" value="C:membrane"/>
    <property type="evidence" value="ECO:0007669"/>
    <property type="project" value="TreeGrafter"/>
</dbReference>